<dbReference type="InterPro" id="IPR001853">
    <property type="entry name" value="DSBA-like_thioredoxin_dom"/>
</dbReference>
<accession>A0A4R0N1S1</accession>
<proteinExistence type="predicted"/>
<dbReference type="PANTHER" id="PTHR13887:SF41">
    <property type="entry name" value="THIOREDOXIN SUPERFAMILY PROTEIN"/>
    <property type="match status" value="1"/>
</dbReference>
<dbReference type="EMBL" id="SJSK01000001">
    <property type="protein sequence ID" value="TCC93759.1"/>
    <property type="molecule type" value="Genomic_DNA"/>
</dbReference>
<dbReference type="AlphaFoldDB" id="A0A4R0N1S1"/>
<dbReference type="Proteomes" id="UP000292884">
    <property type="component" value="Unassembled WGS sequence"/>
</dbReference>
<dbReference type="PANTHER" id="PTHR13887">
    <property type="entry name" value="GLUTATHIONE S-TRANSFERASE KAPPA"/>
    <property type="match status" value="1"/>
</dbReference>
<dbReference type="OrthoDB" id="9799122at2"/>
<protein>
    <submittedName>
        <fullName evidence="2">DsbA family oxidoreductase</fullName>
    </submittedName>
</protein>
<name>A0A4R0N1S1_9SPHI</name>
<keyword evidence="3" id="KW-1185">Reference proteome</keyword>
<reference evidence="2 3" key="1">
    <citation type="submission" date="2019-02" db="EMBL/GenBank/DDBJ databases">
        <title>Pedobacter sp. RP-1-13 sp. nov., isolated from Arctic soil.</title>
        <authorList>
            <person name="Dahal R.H."/>
        </authorList>
    </citation>
    <scope>NUCLEOTIDE SEQUENCE [LARGE SCALE GENOMIC DNA]</scope>
    <source>
        <strain evidence="2 3">RP-1-13</strain>
    </source>
</reference>
<feature type="domain" description="DSBA-like thioredoxin" evidence="1">
    <location>
        <begin position="3"/>
        <end position="204"/>
    </location>
</feature>
<evidence type="ECO:0000259" key="1">
    <source>
        <dbReference type="Pfam" id="PF01323"/>
    </source>
</evidence>
<sequence length="238" mass="27033">MKVEIWSDVMCPFCYIGKRHFEKAIEKLPFKDDIEIEWKSFQLNPEYNNTTNEDLYTYLARAKGMSIEQAKQMTGQVVEMASNVGLDLNFATNVPANSFDAHRFLHFAKSKGLQNQAEEALFNAHFMGAKDIAKHETLLSIAEDLGLDKTETLNVLKSDDFAEAVRYDVYESQQLGVRGVPYFVFDRKYALSGAQPVLAFEQAIVQSFTEWQAMQPKTTLQSLNKNDDAICDENGCEI</sequence>
<dbReference type="RefSeq" id="WP_131551625.1">
    <property type="nucleotide sequence ID" value="NZ_SJSK01000001.1"/>
</dbReference>
<dbReference type="InterPro" id="IPR036249">
    <property type="entry name" value="Thioredoxin-like_sf"/>
</dbReference>
<gene>
    <name evidence="2" type="ORF">EZ428_03025</name>
</gene>
<dbReference type="GO" id="GO:0016491">
    <property type="term" value="F:oxidoreductase activity"/>
    <property type="evidence" value="ECO:0007669"/>
    <property type="project" value="InterPro"/>
</dbReference>
<dbReference type="Gene3D" id="3.40.30.10">
    <property type="entry name" value="Glutaredoxin"/>
    <property type="match status" value="1"/>
</dbReference>
<dbReference type="Pfam" id="PF01323">
    <property type="entry name" value="DSBA"/>
    <property type="match status" value="1"/>
</dbReference>
<evidence type="ECO:0000313" key="3">
    <source>
        <dbReference type="Proteomes" id="UP000292884"/>
    </source>
</evidence>
<dbReference type="SUPFAM" id="SSF52833">
    <property type="entry name" value="Thioredoxin-like"/>
    <property type="match status" value="1"/>
</dbReference>
<organism evidence="2 3">
    <name type="scientific">Pedobacter frigiditerrae</name>
    <dbReference type="NCBI Taxonomy" id="2530452"/>
    <lineage>
        <taxon>Bacteria</taxon>
        <taxon>Pseudomonadati</taxon>
        <taxon>Bacteroidota</taxon>
        <taxon>Sphingobacteriia</taxon>
        <taxon>Sphingobacteriales</taxon>
        <taxon>Sphingobacteriaceae</taxon>
        <taxon>Pedobacter</taxon>
    </lineage>
</organism>
<evidence type="ECO:0000313" key="2">
    <source>
        <dbReference type="EMBL" id="TCC93759.1"/>
    </source>
</evidence>
<dbReference type="CDD" id="cd03024">
    <property type="entry name" value="DsbA_FrnE"/>
    <property type="match status" value="1"/>
</dbReference>
<comment type="caution">
    <text evidence="2">The sequence shown here is derived from an EMBL/GenBank/DDBJ whole genome shotgun (WGS) entry which is preliminary data.</text>
</comment>